<dbReference type="SUPFAM" id="SSF52540">
    <property type="entry name" value="P-loop containing nucleoside triphosphate hydrolases"/>
    <property type="match status" value="1"/>
</dbReference>
<comment type="caution">
    <text evidence="2">The sequence shown here is derived from an EMBL/GenBank/DDBJ whole genome shotgun (WGS) entry which is preliminary data.</text>
</comment>
<protein>
    <submittedName>
        <fullName evidence="2">ATP-binding protein</fullName>
    </submittedName>
</protein>
<proteinExistence type="predicted"/>
<dbReference type="Gene3D" id="3.40.50.300">
    <property type="entry name" value="P-loop containing nucleotide triphosphate hydrolases"/>
    <property type="match status" value="1"/>
</dbReference>
<accession>A0AAW5HVA2</accession>
<dbReference type="RefSeq" id="WP_070976495.1">
    <property type="nucleotide sequence ID" value="NZ_JAEUWV010000026.1"/>
</dbReference>
<evidence type="ECO:0000313" key="2">
    <source>
        <dbReference type="EMBL" id="MCO6395410.1"/>
    </source>
</evidence>
<keyword evidence="3" id="KW-1185">Reference proteome</keyword>
<dbReference type="GO" id="GO:0005524">
    <property type="term" value="F:ATP binding"/>
    <property type="evidence" value="ECO:0007669"/>
    <property type="project" value="UniProtKB-KW"/>
</dbReference>
<organism evidence="2 3">
    <name type="scientific">Corynebacterium lipophilum</name>
    <dbReference type="NCBI Taxonomy" id="2804918"/>
    <lineage>
        <taxon>Bacteria</taxon>
        <taxon>Bacillati</taxon>
        <taxon>Actinomycetota</taxon>
        <taxon>Actinomycetes</taxon>
        <taxon>Mycobacteriales</taxon>
        <taxon>Corynebacteriaceae</taxon>
        <taxon>Corynebacterium</taxon>
    </lineage>
</organism>
<dbReference type="PANTHER" id="PTHR34301:SF8">
    <property type="entry name" value="ATPASE DOMAIN-CONTAINING PROTEIN"/>
    <property type="match status" value="1"/>
</dbReference>
<dbReference type="AlphaFoldDB" id="A0AAW5HVA2"/>
<dbReference type="InterPro" id="IPR041664">
    <property type="entry name" value="AAA_16"/>
</dbReference>
<feature type="domain" description="Orc1-like AAA ATPase" evidence="1">
    <location>
        <begin position="19"/>
        <end position="158"/>
    </location>
</feature>
<gene>
    <name evidence="2" type="ORF">JMN37_10600</name>
</gene>
<evidence type="ECO:0000259" key="1">
    <source>
        <dbReference type="Pfam" id="PF13191"/>
    </source>
</evidence>
<keyword evidence="2" id="KW-0067">ATP-binding</keyword>
<keyword evidence="2" id="KW-0547">Nucleotide-binding</keyword>
<sequence length="384" mass="42799">MTTTQNPFRASLGTSPPLLVGRDEVIDDFRLGLEEGPGAHERISLLVGARGIGKTALLNELEDTAINAGWLTFSETATEGFVDKLRDQLTEFLESDAPTRTSFQVGPSALRLKHEFERPAQRPRSLRTLLTEVLDTLANHNRFNRSASGVLITVDELHFVHHDEIVEFATAIQHLVRENREIAVVMAGIPSSVRPLLASDEGRNPITFLRRANRVDLGRLRGTEVREGLTVPVQQAGRSWDEGALVSAVQATGGYPFMIQLIGNFAWRFESSDTIQLEATEKAITRARKKLGQLVHEPALNDLSAEDRRFLAAMSLDDGASKISDVASRLEVSEQQAYNYRRRLSEADLITYDRGTADFALPYLREYLRTHVVADILRLPEFDA</sequence>
<dbReference type="PANTHER" id="PTHR34301">
    <property type="entry name" value="DNA-BINDING PROTEIN-RELATED"/>
    <property type="match status" value="1"/>
</dbReference>
<dbReference type="Pfam" id="PF13191">
    <property type="entry name" value="AAA_16"/>
    <property type="match status" value="1"/>
</dbReference>
<name>A0AAW5HVA2_9CORY</name>
<dbReference type="InterPro" id="IPR027417">
    <property type="entry name" value="P-loop_NTPase"/>
</dbReference>
<dbReference type="EMBL" id="JAEUWV010000026">
    <property type="protein sequence ID" value="MCO6395410.1"/>
    <property type="molecule type" value="Genomic_DNA"/>
</dbReference>
<dbReference type="Proteomes" id="UP001205920">
    <property type="component" value="Unassembled WGS sequence"/>
</dbReference>
<reference evidence="2 3" key="1">
    <citation type="submission" date="2021-01" db="EMBL/GenBank/DDBJ databases">
        <title>Identification and Characterization of Corynebacterium sp.</title>
        <authorList>
            <person name="Luo Q."/>
            <person name="Qu P."/>
            <person name="Chen Q."/>
        </authorList>
    </citation>
    <scope>NUCLEOTIDE SEQUENCE [LARGE SCALE GENOMIC DNA]</scope>
    <source>
        <strain evidence="2 3">MC-18</strain>
    </source>
</reference>
<evidence type="ECO:0000313" key="3">
    <source>
        <dbReference type="Proteomes" id="UP001205920"/>
    </source>
</evidence>